<evidence type="ECO:0008006" key="4">
    <source>
        <dbReference type="Google" id="ProtNLM"/>
    </source>
</evidence>
<dbReference type="OrthoDB" id="6699667at2"/>
<sequence length="190" mass="21891">MKILKPISSLFALILTGCVGNMNPTGGNSSPDYPYFITTEPMMVKKIMVPKGTKLTYDEHFFVSGEQSHKMSEKRLTDIKLPEGQYINWGGVPVYEIYKFFNSEMRGYSVYADFSKLSADKKTKFSELWQSCSNDIGITIKNEDDWSFNKENIADVESCSVLYQRYFKDDAKQQDFLNEMLTELRKVNSK</sequence>
<dbReference type="AlphaFoldDB" id="A0A1I1WE85"/>
<accession>A0A1I1WE85</accession>
<dbReference type="Proteomes" id="UP000199672">
    <property type="component" value="Unassembled WGS sequence"/>
</dbReference>
<gene>
    <name evidence="2" type="ORF">SAMN05216297_114147</name>
</gene>
<evidence type="ECO:0000256" key="1">
    <source>
        <dbReference type="SAM" id="SignalP"/>
    </source>
</evidence>
<feature type="chain" id="PRO_5011710016" description="Lipoprotein" evidence="1">
    <location>
        <begin position="22"/>
        <end position="190"/>
    </location>
</feature>
<protein>
    <recommendedName>
        <fullName evidence="4">Lipoprotein</fullName>
    </recommendedName>
</protein>
<feature type="signal peptide" evidence="1">
    <location>
        <begin position="1"/>
        <end position="21"/>
    </location>
</feature>
<dbReference type="PROSITE" id="PS51257">
    <property type="entry name" value="PROKAR_LIPOPROTEIN"/>
    <property type="match status" value="1"/>
</dbReference>
<dbReference type="EMBL" id="FOMH01000014">
    <property type="protein sequence ID" value="SFD91713.1"/>
    <property type="molecule type" value="Genomic_DNA"/>
</dbReference>
<evidence type="ECO:0000313" key="3">
    <source>
        <dbReference type="Proteomes" id="UP000199672"/>
    </source>
</evidence>
<keyword evidence="3" id="KW-1185">Reference proteome</keyword>
<dbReference type="STRING" id="739143.SAMN05216297_114147"/>
<name>A0A1I1WE85_9FLAO</name>
<dbReference type="RefSeq" id="WP_091497896.1">
    <property type="nucleotide sequence ID" value="NZ_FOMH01000014.1"/>
</dbReference>
<keyword evidence="1" id="KW-0732">Signal</keyword>
<organism evidence="2 3">
    <name type="scientific">Flavobacterium phragmitis</name>
    <dbReference type="NCBI Taxonomy" id="739143"/>
    <lineage>
        <taxon>Bacteria</taxon>
        <taxon>Pseudomonadati</taxon>
        <taxon>Bacteroidota</taxon>
        <taxon>Flavobacteriia</taxon>
        <taxon>Flavobacteriales</taxon>
        <taxon>Flavobacteriaceae</taxon>
        <taxon>Flavobacterium</taxon>
    </lineage>
</organism>
<reference evidence="3" key="1">
    <citation type="submission" date="2016-10" db="EMBL/GenBank/DDBJ databases">
        <authorList>
            <person name="Varghese N."/>
            <person name="Submissions S."/>
        </authorList>
    </citation>
    <scope>NUCLEOTIDE SEQUENCE [LARGE SCALE GENOMIC DNA]</scope>
    <source>
        <strain evidence="3">CGMCC 1.10370</strain>
    </source>
</reference>
<evidence type="ECO:0000313" key="2">
    <source>
        <dbReference type="EMBL" id="SFD91713.1"/>
    </source>
</evidence>
<proteinExistence type="predicted"/>